<keyword evidence="1" id="KW-0472">Membrane</keyword>
<feature type="transmembrane region" description="Helical" evidence="1">
    <location>
        <begin position="71"/>
        <end position="93"/>
    </location>
</feature>
<keyword evidence="3" id="KW-1185">Reference proteome</keyword>
<protein>
    <submittedName>
        <fullName evidence="2">Uncharacterized protein</fullName>
    </submittedName>
</protein>
<evidence type="ECO:0000313" key="2">
    <source>
        <dbReference type="EMBL" id="TWS25621.1"/>
    </source>
</evidence>
<evidence type="ECO:0000313" key="3">
    <source>
        <dbReference type="Proteomes" id="UP000319375"/>
    </source>
</evidence>
<name>A0A5C5RTR7_9ACTN</name>
<proteinExistence type="predicted"/>
<dbReference type="EMBL" id="VIGX01000025">
    <property type="protein sequence ID" value="TWS25621.1"/>
    <property type="molecule type" value="Genomic_DNA"/>
</dbReference>
<keyword evidence="1" id="KW-0812">Transmembrane</keyword>
<evidence type="ECO:0000256" key="1">
    <source>
        <dbReference type="SAM" id="Phobius"/>
    </source>
</evidence>
<organism evidence="2 3">
    <name type="scientific">Tsukamurella conjunctivitidis</name>
    <dbReference type="NCBI Taxonomy" id="2592068"/>
    <lineage>
        <taxon>Bacteria</taxon>
        <taxon>Bacillati</taxon>
        <taxon>Actinomycetota</taxon>
        <taxon>Actinomycetes</taxon>
        <taxon>Mycobacteriales</taxon>
        <taxon>Tsukamurellaceae</taxon>
        <taxon>Tsukamurella</taxon>
    </lineage>
</organism>
<dbReference type="Proteomes" id="UP000319375">
    <property type="component" value="Unassembled WGS sequence"/>
</dbReference>
<gene>
    <name evidence="2" type="ORF">FK530_22555</name>
</gene>
<sequence length="102" mass="11141">MENPVTLIGTLITVVVLLADFWFAFFVTQRSIRPPEERHGQMVSAAAFYPAMTVFGVGFAVWVQPTPLTPIAAVAFYGAHAVVAVGVFLTVTFRRRRNGASL</sequence>
<dbReference type="RefSeq" id="WP_114514747.1">
    <property type="nucleotide sequence ID" value="NZ_VIGX01000025.1"/>
</dbReference>
<feature type="transmembrane region" description="Helical" evidence="1">
    <location>
        <begin position="47"/>
        <end position="65"/>
    </location>
</feature>
<reference evidence="2 3" key="1">
    <citation type="submission" date="2019-06" db="EMBL/GenBank/DDBJ databases">
        <title>Tsukamurella conjunctivitidis sp. nov., Tsukamurella assacharolytica sp. nov. and Tsukamurella sputae sp. nov. isolated from patients with conjunctivitis, bacteraemia (lymphoma) and respiratory infection (sputum) in Hong Kong.</title>
        <authorList>
            <person name="Teng J.L.L."/>
            <person name="Lee H.H."/>
            <person name="Fong J.Y.H."/>
            <person name="Fok K.M.N."/>
            <person name="Lau S.K.P."/>
            <person name="Woo P.C.Y."/>
        </authorList>
    </citation>
    <scope>NUCLEOTIDE SEQUENCE [LARGE SCALE GENOMIC DNA]</scope>
    <source>
        <strain evidence="2 3">HKU72</strain>
    </source>
</reference>
<comment type="caution">
    <text evidence="2">The sequence shown here is derived from an EMBL/GenBank/DDBJ whole genome shotgun (WGS) entry which is preliminary data.</text>
</comment>
<accession>A0A5C5RTR7</accession>
<feature type="transmembrane region" description="Helical" evidence="1">
    <location>
        <begin position="6"/>
        <end position="27"/>
    </location>
</feature>
<keyword evidence="1" id="KW-1133">Transmembrane helix</keyword>
<dbReference type="AlphaFoldDB" id="A0A5C5RTR7"/>